<keyword evidence="1" id="KW-0812">Transmembrane</keyword>
<keyword evidence="1" id="KW-0472">Membrane</keyword>
<evidence type="ECO:0000313" key="3">
    <source>
        <dbReference type="Proteomes" id="UP001168552"/>
    </source>
</evidence>
<feature type="transmembrane region" description="Helical" evidence="1">
    <location>
        <begin position="12"/>
        <end position="33"/>
    </location>
</feature>
<gene>
    <name evidence="2" type="ORF">QWY31_16380</name>
</gene>
<reference evidence="2" key="1">
    <citation type="submission" date="2023-06" db="EMBL/GenBank/DDBJ databases">
        <title>Cytophagales bacterium Strain LB-30, isolated from soil.</title>
        <authorList>
            <person name="Liu B."/>
        </authorList>
    </citation>
    <scope>NUCLEOTIDE SEQUENCE</scope>
    <source>
        <strain evidence="2">LB-30</strain>
    </source>
</reference>
<proteinExistence type="predicted"/>
<comment type="caution">
    <text evidence="2">The sequence shown here is derived from an EMBL/GenBank/DDBJ whole genome shotgun (WGS) entry which is preliminary data.</text>
</comment>
<evidence type="ECO:0008006" key="4">
    <source>
        <dbReference type="Google" id="ProtNLM"/>
    </source>
</evidence>
<dbReference type="Proteomes" id="UP001168552">
    <property type="component" value="Unassembled WGS sequence"/>
</dbReference>
<sequence length="116" mass="13220">MKAKHYIRASSTLEVTVALLIISITIAMALQVYTQVYFSNFTSKGLIANERLHVAMAETIRDQSYLSESYYEADIRIDKRIAPDNSSPKIIRVTLTAYDAHEKILAQHKRLIYVAE</sequence>
<organism evidence="2 3">
    <name type="scientific">Shiella aurantiaca</name>
    <dbReference type="NCBI Taxonomy" id="3058365"/>
    <lineage>
        <taxon>Bacteria</taxon>
        <taxon>Pseudomonadati</taxon>
        <taxon>Bacteroidota</taxon>
        <taxon>Cytophagia</taxon>
        <taxon>Cytophagales</taxon>
        <taxon>Shiellaceae</taxon>
        <taxon>Shiella</taxon>
    </lineage>
</organism>
<name>A0ABT8F9P5_9BACT</name>
<keyword evidence="1" id="KW-1133">Transmembrane helix</keyword>
<protein>
    <recommendedName>
        <fullName evidence="4">Prepilin-type N-terminal cleavage/methylation domain-containing protein</fullName>
    </recommendedName>
</protein>
<dbReference type="EMBL" id="JAUHJS010000012">
    <property type="protein sequence ID" value="MDN4167089.1"/>
    <property type="molecule type" value="Genomic_DNA"/>
</dbReference>
<dbReference type="RefSeq" id="WP_320005626.1">
    <property type="nucleotide sequence ID" value="NZ_JAUHJS010000012.1"/>
</dbReference>
<keyword evidence="3" id="KW-1185">Reference proteome</keyword>
<evidence type="ECO:0000313" key="2">
    <source>
        <dbReference type="EMBL" id="MDN4167089.1"/>
    </source>
</evidence>
<accession>A0ABT8F9P5</accession>
<evidence type="ECO:0000256" key="1">
    <source>
        <dbReference type="SAM" id="Phobius"/>
    </source>
</evidence>